<dbReference type="KEGG" id="vg:65130789"/>
<dbReference type="EMBL" id="MT774397">
    <property type="protein sequence ID" value="QOR56870.1"/>
    <property type="molecule type" value="Genomic_DNA"/>
</dbReference>
<dbReference type="RefSeq" id="YP_010112322.1">
    <property type="nucleotide sequence ID" value="NC_055890.1"/>
</dbReference>
<keyword evidence="2" id="KW-1185">Reference proteome</keyword>
<protein>
    <submittedName>
        <fullName evidence="1">Uncharacterized protein</fullName>
    </submittedName>
</protein>
<dbReference type="GeneID" id="65130789"/>
<evidence type="ECO:0000313" key="1">
    <source>
        <dbReference type="EMBL" id="QOR56870.1"/>
    </source>
</evidence>
<reference evidence="1 2" key="1">
    <citation type="submission" date="2020-07" db="EMBL/GenBank/DDBJ databases">
        <title>Taxonomic proposal: Crassvirales, a new order of highly abundant and diverse bacterial viruses.</title>
        <authorList>
            <person name="Shkoporov A.N."/>
            <person name="Stockdale S.R."/>
            <person name="Guerin E."/>
            <person name="Ross R.P."/>
            <person name="Hill C."/>
        </authorList>
    </citation>
    <scope>NUCLEOTIDE SEQUENCE [LARGE SCALE GENOMIC DNA]</scope>
</reference>
<dbReference type="Proteomes" id="UP000593741">
    <property type="component" value="Genome"/>
</dbReference>
<accession>A0A7M1RV12</accession>
<sequence>MIMNKIVNVNFKNDTMTFEVYSTISIVNTNDIVLYIDECLNVANIYCDSPDNHDYVLNYSNCEFTLKEIVRDGEEKEVTTQYAYEISATSDIISKFDTNIKYIKMFCTTERYANDYADGVYYNPNILYNAEIRVLHNYCSTCLDDRQMQTIMLIVFKRQLLELAIATSHNKEALQFYLELSKLLDVNIDSNVASTPCNKCINGVCKL</sequence>
<name>A0A7M1RV12_9CAUD</name>
<proteinExistence type="predicted"/>
<organism evidence="1 2">
    <name type="scientific">uncultured phage cr56_1</name>
    <dbReference type="NCBI Taxonomy" id="2772081"/>
    <lineage>
        <taxon>Viruses</taxon>
        <taxon>Duplodnaviria</taxon>
        <taxon>Heunggongvirae</taxon>
        <taxon>Uroviricota</taxon>
        <taxon>Caudoviricetes</taxon>
        <taxon>Crassvirales</taxon>
        <taxon>Suoliviridae</taxon>
        <taxon>Loutivirinae</taxon>
        <taxon>Buchavirus</taxon>
        <taxon>Buchavirus faecalis</taxon>
    </lineage>
</organism>
<evidence type="ECO:0000313" key="2">
    <source>
        <dbReference type="Proteomes" id="UP000593741"/>
    </source>
</evidence>